<evidence type="ECO:0000256" key="2">
    <source>
        <dbReference type="ARBA" id="ARBA00004979"/>
    </source>
</evidence>
<dbReference type="GO" id="GO:0003941">
    <property type="term" value="F:L-serine ammonia-lyase activity"/>
    <property type="evidence" value="ECO:0007669"/>
    <property type="project" value="TreeGrafter"/>
</dbReference>
<dbReference type="STRING" id="309801.trd_1252"/>
<evidence type="ECO:0000256" key="12">
    <source>
        <dbReference type="PIRSR" id="PIRSR604450-51"/>
    </source>
</evidence>
<accession>B9L1J2</accession>
<name>B9L1J2_THERP</name>
<evidence type="ECO:0000256" key="10">
    <source>
        <dbReference type="ARBA" id="ARBA00049144"/>
    </source>
</evidence>
<dbReference type="GO" id="GO:0006565">
    <property type="term" value="P:L-serine catabolic process"/>
    <property type="evidence" value="ECO:0007669"/>
    <property type="project" value="TreeGrafter"/>
</dbReference>
<dbReference type="KEGG" id="tro:trd_1252"/>
<feature type="domain" description="Tryptophan synthase beta chain-like PALP" evidence="13">
    <location>
        <begin position="80"/>
        <end position="381"/>
    </location>
</feature>
<dbReference type="GO" id="GO:0006567">
    <property type="term" value="P:L-threonine catabolic process"/>
    <property type="evidence" value="ECO:0007669"/>
    <property type="project" value="TreeGrafter"/>
</dbReference>
<comment type="pathway">
    <text evidence="2">Amino-acid biosynthesis; L-threonine biosynthesis; L-threonine from L-aspartate: step 5/5.</text>
</comment>
<dbReference type="InterPro" id="IPR000634">
    <property type="entry name" value="Ser/Thr_deHydtase_PyrdxlP-BS"/>
</dbReference>
<sequence>MGALAQMTLVCDRCSARFEPAGSPGRCQCGGLLHVEFPLAEVVERTNFDVRLSSWQALDRSGVWRYRELLPPLPAAAIVTRPEGNTALYQHPQLTDWTGCEELFLKHEGENPTGSFKDRGMTVAISHARTIGAQAVACASTGNTAASVAAYAALAGLPSVVFLPAGKIAAGKLGQAIAYGARIVQVEGDFDAAMRLVEEASRELGLYLLNSVNPFRLEGQKTIVFELLHQLGWSVPDWIVLPGGNLGNTAAFGAALAQLRDVGWLERLPRLAVIQAAGAAPFYAAYRSGFREFRPVTAETIATAIRIGNPVSYERARRAIELTDGLVDTVSDEEILEAKARVDRTGIGCEPASAASVAGVRKLVARGVIRPGDRVVAILTGHVLKDPDAVLAYHLGDPPRPLANRPVTIAPTLDALAGVLARAL</sequence>
<dbReference type="eggNOG" id="COG0498">
    <property type="taxonomic scope" value="Bacteria"/>
</dbReference>
<evidence type="ECO:0000256" key="9">
    <source>
        <dbReference type="ARBA" id="ARBA00023239"/>
    </source>
</evidence>
<proteinExistence type="inferred from homology"/>
<dbReference type="InterPro" id="IPR001926">
    <property type="entry name" value="TrpB-like_PALP"/>
</dbReference>
<keyword evidence="7" id="KW-0791">Threonine biosynthesis</keyword>
<dbReference type="InterPro" id="IPR004450">
    <property type="entry name" value="Thr_synthase-like"/>
</dbReference>
<dbReference type="UniPathway" id="UPA00050">
    <property type="reaction ID" value="UER00065"/>
</dbReference>
<dbReference type="PROSITE" id="PS00165">
    <property type="entry name" value="DEHYDRATASE_SER_THR"/>
    <property type="match status" value="1"/>
</dbReference>
<dbReference type="SUPFAM" id="SSF53686">
    <property type="entry name" value="Tryptophan synthase beta subunit-like PLP-dependent enzymes"/>
    <property type="match status" value="1"/>
</dbReference>
<gene>
    <name evidence="14" type="primary">thrC</name>
    <name evidence="14" type="ordered locus">trd_1252</name>
</gene>
<comment type="similarity">
    <text evidence="3">Belongs to the threonine synthase family.</text>
</comment>
<keyword evidence="6" id="KW-0028">Amino-acid biosynthesis</keyword>
<evidence type="ECO:0000259" key="13">
    <source>
        <dbReference type="Pfam" id="PF00291"/>
    </source>
</evidence>
<dbReference type="PANTHER" id="PTHR48078:SF6">
    <property type="entry name" value="L-THREONINE DEHYDRATASE CATABOLIC TDCB"/>
    <property type="match status" value="1"/>
</dbReference>
<dbReference type="Gene3D" id="3.40.50.1100">
    <property type="match status" value="2"/>
</dbReference>
<dbReference type="EC" id="4.2.3.1" evidence="4 11"/>
<dbReference type="EMBL" id="CP001275">
    <property type="protein sequence ID" value="ACM05075.1"/>
    <property type="molecule type" value="Genomic_DNA"/>
</dbReference>
<dbReference type="GO" id="GO:0004795">
    <property type="term" value="F:threonine synthase activity"/>
    <property type="evidence" value="ECO:0007669"/>
    <property type="project" value="UniProtKB-UniRule"/>
</dbReference>
<dbReference type="Pfam" id="PF00291">
    <property type="entry name" value="PALP"/>
    <property type="match status" value="1"/>
</dbReference>
<evidence type="ECO:0000313" key="15">
    <source>
        <dbReference type="Proteomes" id="UP000000447"/>
    </source>
</evidence>
<evidence type="ECO:0000256" key="7">
    <source>
        <dbReference type="ARBA" id="ARBA00022697"/>
    </source>
</evidence>
<dbReference type="GO" id="GO:0004794">
    <property type="term" value="F:threonine deaminase activity"/>
    <property type="evidence" value="ECO:0007669"/>
    <property type="project" value="TreeGrafter"/>
</dbReference>
<dbReference type="InterPro" id="IPR036052">
    <property type="entry name" value="TrpB-like_PALP_sf"/>
</dbReference>
<dbReference type="InterPro" id="IPR050147">
    <property type="entry name" value="Ser/Thr_Dehydratase"/>
</dbReference>
<evidence type="ECO:0000256" key="8">
    <source>
        <dbReference type="ARBA" id="ARBA00022898"/>
    </source>
</evidence>
<dbReference type="GO" id="GO:0030170">
    <property type="term" value="F:pyridoxal phosphate binding"/>
    <property type="evidence" value="ECO:0007669"/>
    <property type="project" value="InterPro"/>
</dbReference>
<comment type="catalytic activity">
    <reaction evidence="10">
        <text>O-phospho-L-homoserine + H2O = L-threonine + phosphate</text>
        <dbReference type="Rhea" id="RHEA:10840"/>
        <dbReference type="ChEBI" id="CHEBI:15377"/>
        <dbReference type="ChEBI" id="CHEBI:43474"/>
        <dbReference type="ChEBI" id="CHEBI:57590"/>
        <dbReference type="ChEBI" id="CHEBI:57926"/>
        <dbReference type="EC" id="4.2.3.1"/>
    </reaction>
</comment>
<evidence type="ECO:0000256" key="4">
    <source>
        <dbReference type="ARBA" id="ARBA00013028"/>
    </source>
</evidence>
<dbReference type="AlphaFoldDB" id="B9L1J2"/>
<dbReference type="HOGENOM" id="CLU_028142_0_0_0"/>
<protein>
    <recommendedName>
        <fullName evidence="5 11">Threonine synthase</fullName>
        <ecNumber evidence="4 11">4.2.3.1</ecNumber>
    </recommendedName>
</protein>
<keyword evidence="9 14" id="KW-0456">Lyase</keyword>
<dbReference type="GO" id="GO:0009097">
    <property type="term" value="P:isoleucine biosynthetic process"/>
    <property type="evidence" value="ECO:0007669"/>
    <property type="project" value="TreeGrafter"/>
</dbReference>
<dbReference type="NCBIfam" id="TIGR00260">
    <property type="entry name" value="thrC"/>
    <property type="match status" value="1"/>
</dbReference>
<evidence type="ECO:0000256" key="1">
    <source>
        <dbReference type="ARBA" id="ARBA00001933"/>
    </source>
</evidence>
<keyword evidence="8 12" id="KW-0663">Pyridoxal phosphate</keyword>
<evidence type="ECO:0000256" key="3">
    <source>
        <dbReference type="ARBA" id="ARBA00005517"/>
    </source>
</evidence>
<organism evidence="14 15">
    <name type="scientific">Thermomicrobium roseum (strain ATCC 27502 / DSM 5159 / P-2)</name>
    <dbReference type="NCBI Taxonomy" id="309801"/>
    <lineage>
        <taxon>Bacteria</taxon>
        <taxon>Pseudomonadati</taxon>
        <taxon>Thermomicrobiota</taxon>
        <taxon>Thermomicrobia</taxon>
        <taxon>Thermomicrobiales</taxon>
        <taxon>Thermomicrobiaceae</taxon>
        <taxon>Thermomicrobium</taxon>
    </lineage>
</organism>
<dbReference type="FunFam" id="3.40.50.1100:FF:000013">
    <property type="entry name" value="Threonine synthase"/>
    <property type="match status" value="1"/>
</dbReference>
<dbReference type="Proteomes" id="UP000000447">
    <property type="component" value="Chromosome"/>
</dbReference>
<evidence type="ECO:0000256" key="6">
    <source>
        <dbReference type="ARBA" id="ARBA00022605"/>
    </source>
</evidence>
<dbReference type="CDD" id="cd01563">
    <property type="entry name" value="Thr-synth_1"/>
    <property type="match status" value="1"/>
</dbReference>
<comment type="cofactor">
    <cofactor evidence="1 12">
        <name>pyridoxal 5'-phosphate</name>
        <dbReference type="ChEBI" id="CHEBI:597326"/>
    </cofactor>
</comment>
<reference evidence="14 15" key="1">
    <citation type="journal article" date="2009" name="PLoS ONE">
        <title>Complete genome sequence of the aerobic CO-oxidizing thermophile Thermomicrobium roseum.</title>
        <authorList>
            <person name="Wu D."/>
            <person name="Raymond J."/>
            <person name="Wu M."/>
            <person name="Chatterji S."/>
            <person name="Ren Q."/>
            <person name="Graham J.E."/>
            <person name="Bryant D.A."/>
            <person name="Robb F."/>
            <person name="Colman A."/>
            <person name="Tallon L.J."/>
            <person name="Badger J.H."/>
            <person name="Madupu R."/>
            <person name="Ward N.L."/>
            <person name="Eisen J.A."/>
        </authorList>
    </citation>
    <scope>NUCLEOTIDE SEQUENCE [LARGE SCALE GENOMIC DNA]</scope>
    <source>
        <strain evidence="15">ATCC 27502 / DSM 5159 / P-2</strain>
    </source>
</reference>
<evidence type="ECO:0000256" key="5">
    <source>
        <dbReference type="ARBA" id="ARBA00018679"/>
    </source>
</evidence>
<dbReference type="PANTHER" id="PTHR48078">
    <property type="entry name" value="THREONINE DEHYDRATASE, MITOCHONDRIAL-RELATED"/>
    <property type="match status" value="1"/>
</dbReference>
<keyword evidence="15" id="KW-1185">Reference proteome</keyword>
<dbReference type="GO" id="GO:0009088">
    <property type="term" value="P:threonine biosynthetic process"/>
    <property type="evidence" value="ECO:0007669"/>
    <property type="project" value="UniProtKB-UniRule"/>
</dbReference>
<feature type="modified residue" description="N6-(pyridoxal phosphate)lysine" evidence="12">
    <location>
        <position position="117"/>
    </location>
</feature>
<evidence type="ECO:0000256" key="11">
    <source>
        <dbReference type="NCBIfam" id="TIGR00260"/>
    </source>
</evidence>
<evidence type="ECO:0000313" key="14">
    <source>
        <dbReference type="EMBL" id="ACM05075.1"/>
    </source>
</evidence>